<dbReference type="PANTHER" id="PTHR45138:SF6">
    <property type="entry name" value="DIGUANYLATE CYCLASE DGCN"/>
    <property type="match status" value="1"/>
</dbReference>
<dbReference type="InterPro" id="IPR050469">
    <property type="entry name" value="Diguanylate_Cyclase"/>
</dbReference>
<reference evidence="4 5" key="1">
    <citation type="submission" date="2019-05" db="EMBL/GenBank/DDBJ databases">
        <title>Arcobacter sp. nov., isolated from sea sediment.</title>
        <authorList>
            <person name="Kim W."/>
        </authorList>
    </citation>
    <scope>NUCLEOTIDE SEQUENCE [LARGE SCALE GENOMIC DNA]</scope>
    <source>
        <strain evidence="4 5">CAU 1517</strain>
    </source>
</reference>
<evidence type="ECO:0000256" key="2">
    <source>
        <dbReference type="SAM" id="Coils"/>
    </source>
</evidence>
<dbReference type="NCBIfam" id="TIGR00254">
    <property type="entry name" value="GGDEF"/>
    <property type="match status" value="1"/>
</dbReference>
<comment type="caution">
    <text evidence="4">The sequence shown here is derived from an EMBL/GenBank/DDBJ whole genome shotgun (WGS) entry which is preliminary data.</text>
</comment>
<dbReference type="Gene3D" id="3.30.70.270">
    <property type="match status" value="1"/>
</dbReference>
<dbReference type="AlphaFoldDB" id="A0A5R8Y2V9"/>
<sequence length="269" mass="31262">MSDKLRQVTYMTVKNLKNEDIILPGKYSTTFETFAKGLELDVKDENVVLKELSNDTNYVNNIVKKTNKNLDNFYKSTTDAQIAIKNNDSNSLEKINLEIAQMRREINALQKQLFSDPLTGAYNRKWFTDEYLNDDIFQHDGFIAFLDLNKFKRINDTYGHIVGDQVLKYLVRFLKKELQTPGVDIVRYAGDEFIVLFNKEKTTVLNVDRTIFEAQEKLSHQKLKSAKIDELQFSFSFGISPFKKGDYAEVILNTVDELMYKNKEASREN</sequence>
<dbReference type="SUPFAM" id="SSF55073">
    <property type="entry name" value="Nucleotide cyclase"/>
    <property type="match status" value="1"/>
</dbReference>
<dbReference type="InterPro" id="IPR000160">
    <property type="entry name" value="GGDEF_dom"/>
</dbReference>
<dbReference type="GO" id="GO:0052621">
    <property type="term" value="F:diguanylate cyclase activity"/>
    <property type="evidence" value="ECO:0007669"/>
    <property type="project" value="UniProtKB-EC"/>
</dbReference>
<dbReference type="GO" id="GO:0043709">
    <property type="term" value="P:cell adhesion involved in single-species biofilm formation"/>
    <property type="evidence" value="ECO:0007669"/>
    <property type="project" value="TreeGrafter"/>
</dbReference>
<dbReference type="RefSeq" id="WP_138152002.1">
    <property type="nucleotide sequence ID" value="NZ_CBDDKQ010000002.1"/>
</dbReference>
<evidence type="ECO:0000313" key="4">
    <source>
        <dbReference type="EMBL" id="TLP39419.1"/>
    </source>
</evidence>
<dbReference type="CDD" id="cd01949">
    <property type="entry name" value="GGDEF"/>
    <property type="match status" value="1"/>
</dbReference>
<evidence type="ECO:0000256" key="1">
    <source>
        <dbReference type="ARBA" id="ARBA00012528"/>
    </source>
</evidence>
<dbReference type="PANTHER" id="PTHR45138">
    <property type="entry name" value="REGULATORY COMPONENTS OF SENSORY TRANSDUCTION SYSTEM"/>
    <property type="match status" value="1"/>
</dbReference>
<gene>
    <name evidence="4" type="ORF">FDK22_05990</name>
</gene>
<dbReference type="InterPro" id="IPR043128">
    <property type="entry name" value="Rev_trsase/Diguanyl_cyclase"/>
</dbReference>
<dbReference type="InterPro" id="IPR029787">
    <property type="entry name" value="Nucleotide_cyclase"/>
</dbReference>
<dbReference type="Pfam" id="PF00990">
    <property type="entry name" value="GGDEF"/>
    <property type="match status" value="1"/>
</dbReference>
<dbReference type="GO" id="GO:0005886">
    <property type="term" value="C:plasma membrane"/>
    <property type="evidence" value="ECO:0007669"/>
    <property type="project" value="TreeGrafter"/>
</dbReference>
<dbReference type="SMART" id="SM00267">
    <property type="entry name" value="GGDEF"/>
    <property type="match status" value="1"/>
</dbReference>
<dbReference type="EMBL" id="VANU01000002">
    <property type="protein sequence ID" value="TLP39419.1"/>
    <property type="molecule type" value="Genomic_DNA"/>
</dbReference>
<dbReference type="Proteomes" id="UP000308901">
    <property type="component" value="Unassembled WGS sequence"/>
</dbReference>
<dbReference type="EC" id="2.7.7.65" evidence="1"/>
<proteinExistence type="predicted"/>
<protein>
    <recommendedName>
        <fullName evidence="1">diguanylate cyclase</fullName>
        <ecNumber evidence="1">2.7.7.65</ecNumber>
    </recommendedName>
</protein>
<evidence type="ECO:0000259" key="3">
    <source>
        <dbReference type="PROSITE" id="PS50887"/>
    </source>
</evidence>
<accession>A0A5R8Y2V9</accession>
<keyword evidence="5" id="KW-1185">Reference proteome</keyword>
<name>A0A5R8Y2V9_9BACT</name>
<feature type="coiled-coil region" evidence="2">
    <location>
        <begin position="85"/>
        <end position="112"/>
    </location>
</feature>
<keyword evidence="2" id="KW-0175">Coiled coil</keyword>
<feature type="domain" description="GGDEF" evidence="3">
    <location>
        <begin position="139"/>
        <end position="269"/>
    </location>
</feature>
<organism evidence="4 5">
    <name type="scientific">Arcobacter arenosus</name>
    <dbReference type="NCBI Taxonomy" id="2576037"/>
    <lineage>
        <taxon>Bacteria</taxon>
        <taxon>Pseudomonadati</taxon>
        <taxon>Campylobacterota</taxon>
        <taxon>Epsilonproteobacteria</taxon>
        <taxon>Campylobacterales</taxon>
        <taxon>Arcobacteraceae</taxon>
        <taxon>Arcobacter</taxon>
    </lineage>
</organism>
<dbReference type="GO" id="GO:1902201">
    <property type="term" value="P:negative regulation of bacterial-type flagellum-dependent cell motility"/>
    <property type="evidence" value="ECO:0007669"/>
    <property type="project" value="TreeGrafter"/>
</dbReference>
<dbReference type="OrthoDB" id="5445305at2"/>
<evidence type="ECO:0000313" key="5">
    <source>
        <dbReference type="Proteomes" id="UP000308901"/>
    </source>
</evidence>
<dbReference type="PROSITE" id="PS50887">
    <property type="entry name" value="GGDEF"/>
    <property type="match status" value="1"/>
</dbReference>